<reference evidence="11" key="1">
    <citation type="submission" date="2011-05" db="EMBL/GenBank/DDBJ databases">
        <authorList>
            <person name="Richards S.R."/>
            <person name="Qu J."/>
            <person name="Jiang H."/>
            <person name="Jhangiani S.N."/>
            <person name="Agravi P."/>
            <person name="Goodspeed R."/>
            <person name="Gross S."/>
            <person name="Mandapat C."/>
            <person name="Jackson L."/>
            <person name="Mathew T."/>
            <person name="Pu L."/>
            <person name="Thornton R."/>
            <person name="Saada N."/>
            <person name="Wilczek-Boney K.B."/>
            <person name="Lee S."/>
            <person name="Kovar C."/>
            <person name="Wu Y."/>
            <person name="Scherer S.E."/>
            <person name="Worley K.C."/>
            <person name="Muzny D.M."/>
            <person name="Gibbs R."/>
        </authorList>
    </citation>
    <scope>NUCLEOTIDE SEQUENCE</scope>
    <source>
        <strain evidence="11">Brora</strain>
    </source>
</reference>
<dbReference type="Proteomes" id="UP000014500">
    <property type="component" value="Unassembled WGS sequence"/>
</dbReference>
<organism evidence="10 11">
    <name type="scientific">Strigamia maritima</name>
    <name type="common">European centipede</name>
    <name type="synonym">Geophilus maritimus</name>
    <dbReference type="NCBI Taxonomy" id="126957"/>
    <lineage>
        <taxon>Eukaryota</taxon>
        <taxon>Metazoa</taxon>
        <taxon>Ecdysozoa</taxon>
        <taxon>Arthropoda</taxon>
        <taxon>Myriapoda</taxon>
        <taxon>Chilopoda</taxon>
        <taxon>Pleurostigmophora</taxon>
        <taxon>Geophilomorpha</taxon>
        <taxon>Linotaeniidae</taxon>
        <taxon>Strigamia</taxon>
    </lineage>
</organism>
<dbReference type="GO" id="GO:0005524">
    <property type="term" value="F:ATP binding"/>
    <property type="evidence" value="ECO:0007669"/>
    <property type="project" value="InterPro"/>
</dbReference>
<dbReference type="GO" id="GO:0007005">
    <property type="term" value="P:mitochondrion organization"/>
    <property type="evidence" value="ECO:0007669"/>
    <property type="project" value="TreeGrafter"/>
</dbReference>
<accession>T1JPI8</accession>
<dbReference type="InterPro" id="IPR036869">
    <property type="entry name" value="J_dom_sf"/>
</dbReference>
<dbReference type="eggNOG" id="KOG0715">
    <property type="taxonomic scope" value="Eukaryota"/>
</dbReference>
<dbReference type="SUPFAM" id="SSF46565">
    <property type="entry name" value="Chaperone J-domain"/>
    <property type="match status" value="1"/>
</dbReference>
<proteinExistence type="inferred from homology"/>
<dbReference type="Pfam" id="PF01556">
    <property type="entry name" value="DnaJ_C"/>
    <property type="match status" value="1"/>
</dbReference>
<dbReference type="CDD" id="cd06257">
    <property type="entry name" value="DnaJ"/>
    <property type="match status" value="1"/>
</dbReference>
<dbReference type="PANTHER" id="PTHR44145">
    <property type="entry name" value="DNAJ HOMOLOG SUBFAMILY A MEMBER 3, MITOCHONDRIAL"/>
    <property type="match status" value="1"/>
</dbReference>
<evidence type="ECO:0000259" key="9">
    <source>
        <dbReference type="PROSITE" id="PS51188"/>
    </source>
</evidence>
<feature type="domain" description="J" evidence="8">
    <location>
        <begin position="76"/>
        <end position="141"/>
    </location>
</feature>
<dbReference type="Pfam" id="PF00684">
    <property type="entry name" value="DnaJ_CXXCXGXG"/>
    <property type="match status" value="1"/>
</dbReference>
<evidence type="ECO:0000256" key="7">
    <source>
        <dbReference type="SAM" id="MobiDB-lite"/>
    </source>
</evidence>
<dbReference type="PROSITE" id="PS51188">
    <property type="entry name" value="ZF_CR"/>
    <property type="match status" value="1"/>
</dbReference>
<dbReference type="CDD" id="cd10719">
    <property type="entry name" value="DnaJ_zf"/>
    <property type="match status" value="1"/>
</dbReference>
<dbReference type="InterPro" id="IPR001305">
    <property type="entry name" value="HSP_DnaJ_Cys-rich_dom"/>
</dbReference>
<keyword evidence="1 6" id="KW-0479">Metal-binding</keyword>
<evidence type="ECO:0000313" key="10">
    <source>
        <dbReference type="EnsemblMetazoa" id="SMAR015765-PA"/>
    </source>
</evidence>
<dbReference type="Gene3D" id="1.10.287.110">
    <property type="entry name" value="DnaJ domain"/>
    <property type="match status" value="1"/>
</dbReference>
<evidence type="ECO:0000259" key="8">
    <source>
        <dbReference type="PROSITE" id="PS50076"/>
    </source>
</evidence>
<evidence type="ECO:0000256" key="2">
    <source>
        <dbReference type="ARBA" id="ARBA00022737"/>
    </source>
</evidence>
<dbReference type="GO" id="GO:0043066">
    <property type="term" value="P:negative regulation of apoptotic process"/>
    <property type="evidence" value="ECO:0007669"/>
    <property type="project" value="TreeGrafter"/>
</dbReference>
<dbReference type="SUPFAM" id="SSF49493">
    <property type="entry name" value="HSP40/DnaJ peptide-binding domain"/>
    <property type="match status" value="2"/>
</dbReference>
<dbReference type="InterPro" id="IPR002939">
    <property type="entry name" value="DnaJ_C"/>
</dbReference>
<evidence type="ECO:0000256" key="1">
    <source>
        <dbReference type="ARBA" id="ARBA00022723"/>
    </source>
</evidence>
<evidence type="ECO:0000256" key="5">
    <source>
        <dbReference type="ARBA" id="ARBA00023186"/>
    </source>
</evidence>
<name>T1JPI8_STRMM</name>
<evidence type="ECO:0000313" key="11">
    <source>
        <dbReference type="Proteomes" id="UP000014500"/>
    </source>
</evidence>
<dbReference type="GO" id="GO:0051082">
    <property type="term" value="F:unfolded protein binding"/>
    <property type="evidence" value="ECO:0007669"/>
    <property type="project" value="InterPro"/>
</dbReference>
<dbReference type="FunFam" id="2.60.260.20:FF:000005">
    <property type="entry name" value="Chaperone protein dnaJ 1, mitochondrial"/>
    <property type="match status" value="1"/>
</dbReference>
<keyword evidence="11" id="KW-1185">Reference proteome</keyword>
<dbReference type="GO" id="GO:0009408">
    <property type="term" value="P:response to heat"/>
    <property type="evidence" value="ECO:0007669"/>
    <property type="project" value="InterPro"/>
</dbReference>
<dbReference type="Gene3D" id="2.60.260.20">
    <property type="entry name" value="Urease metallochaperone UreE, N-terminal domain"/>
    <property type="match status" value="2"/>
</dbReference>
<feature type="zinc finger region" description="CR-type" evidence="6">
    <location>
        <begin position="221"/>
        <end position="299"/>
    </location>
</feature>
<dbReference type="Pfam" id="PF00226">
    <property type="entry name" value="DnaJ"/>
    <property type="match status" value="1"/>
</dbReference>
<dbReference type="InterPro" id="IPR051938">
    <property type="entry name" value="Apopto_cytoskel_mod"/>
</dbReference>
<protein>
    <recommendedName>
        <fullName evidence="12">J domain-containing protein</fullName>
    </recommendedName>
</protein>
<dbReference type="PROSITE" id="PS00636">
    <property type="entry name" value="DNAJ_1"/>
    <property type="match status" value="1"/>
</dbReference>
<dbReference type="InterPro" id="IPR008971">
    <property type="entry name" value="HSP40/DnaJ_pept-bd"/>
</dbReference>
<evidence type="ECO:0008006" key="12">
    <source>
        <dbReference type="Google" id="ProtNLM"/>
    </source>
</evidence>
<dbReference type="PANTHER" id="PTHR44145:SF3">
    <property type="entry name" value="DNAJ HOMOLOG SUBFAMILY A MEMBER 3, MITOCHONDRIAL"/>
    <property type="match status" value="1"/>
</dbReference>
<keyword evidence="2" id="KW-0677">Repeat</keyword>
<dbReference type="GO" id="GO:0005739">
    <property type="term" value="C:mitochondrion"/>
    <property type="evidence" value="ECO:0007669"/>
    <property type="project" value="TreeGrafter"/>
</dbReference>
<dbReference type="FunFam" id="1.10.287.110:FF:000075">
    <property type="entry name" value="Uncharacterized protein, isoform D"/>
    <property type="match status" value="1"/>
</dbReference>
<dbReference type="GO" id="GO:0006457">
    <property type="term" value="P:protein folding"/>
    <property type="evidence" value="ECO:0007669"/>
    <property type="project" value="InterPro"/>
</dbReference>
<dbReference type="OMA" id="MATDYYA"/>
<dbReference type="PRINTS" id="PR00625">
    <property type="entry name" value="JDOMAIN"/>
</dbReference>
<dbReference type="GO" id="GO:0031072">
    <property type="term" value="F:heat shock protein binding"/>
    <property type="evidence" value="ECO:0007669"/>
    <property type="project" value="InterPro"/>
</dbReference>
<feature type="region of interest" description="Disordered" evidence="7">
    <location>
        <begin position="459"/>
        <end position="486"/>
    </location>
</feature>
<dbReference type="InterPro" id="IPR036410">
    <property type="entry name" value="HSP_DnaJ_Cys-rich_dom_sf"/>
</dbReference>
<dbReference type="SUPFAM" id="SSF57938">
    <property type="entry name" value="DnaJ/Hsp40 cysteine-rich domain"/>
    <property type="match status" value="1"/>
</dbReference>
<keyword evidence="5" id="KW-0143">Chaperone</keyword>
<sequence length="486" mass="54074">MATTRGITILAKRYKFINSSLAINNNLLTNCRFHSAILAIDFQHHIKVLNHRNIFNLKNFKFRFFHTTNTTTAKKDYYEILGVSKNAPQKEIKKAYYQLAKKYHPDTNKGDPNAAKKFQEVSEAYEVLSDEGKRKEFDQWGTAGNFGSGANTGPTGGHGFGGNWDFHSNIDPEELFRRIFGEAGFKAGNFSKFEDFAESAFGFGEAQEAVLNLTFQQAARGVNKDITINVVDSCPKCGGTKRELGTGTIRCPYCNGTGMESISTGPFVMRTTCRHCFGTREYIRYPCIECEGKGKTVQRKTVTVPVPAGVEDGQTVRMPVGKKEIFVTFRVTPSEYFRRDGADVHTDALITLGQATLGGSARIQGIYEDLHIQIPSNTSSHTKIRLTGKGMRRVNSYGYGDHYVHIKVKVPTNLSARQKALMTAYAELETDVVGTVNGITKSTDGQNVAIDENEMIENIREALKGESETKKDTSDDDPPKTKRDKM</sequence>
<dbReference type="PhylomeDB" id="T1JPI8"/>
<dbReference type="STRING" id="126957.T1JPI8"/>
<dbReference type="GO" id="GO:0008270">
    <property type="term" value="F:zinc ion binding"/>
    <property type="evidence" value="ECO:0007669"/>
    <property type="project" value="UniProtKB-KW"/>
</dbReference>
<dbReference type="HOGENOM" id="CLU_017633_0_5_1"/>
<feature type="domain" description="CR-type" evidence="9">
    <location>
        <begin position="221"/>
        <end position="299"/>
    </location>
</feature>
<dbReference type="CDD" id="cd10747">
    <property type="entry name" value="DnaJ_C"/>
    <property type="match status" value="1"/>
</dbReference>
<keyword evidence="3 6" id="KW-0863">Zinc-finger</keyword>
<reference evidence="10" key="2">
    <citation type="submission" date="2015-02" db="UniProtKB">
        <authorList>
            <consortium name="EnsemblMetazoa"/>
        </authorList>
    </citation>
    <scope>IDENTIFICATION</scope>
</reference>
<dbReference type="EnsemblMetazoa" id="SMAR015765-RA">
    <property type="protein sequence ID" value="SMAR015765-PA"/>
    <property type="gene ID" value="SMAR015765"/>
</dbReference>
<dbReference type="SMART" id="SM00271">
    <property type="entry name" value="DnaJ"/>
    <property type="match status" value="1"/>
</dbReference>
<evidence type="ECO:0000256" key="6">
    <source>
        <dbReference type="PROSITE-ProRule" id="PRU00546"/>
    </source>
</evidence>
<dbReference type="InterPro" id="IPR012724">
    <property type="entry name" value="DnaJ"/>
</dbReference>
<evidence type="ECO:0000256" key="4">
    <source>
        <dbReference type="ARBA" id="ARBA00022833"/>
    </source>
</evidence>
<dbReference type="PROSITE" id="PS50076">
    <property type="entry name" value="DNAJ_2"/>
    <property type="match status" value="1"/>
</dbReference>
<dbReference type="InterPro" id="IPR018253">
    <property type="entry name" value="DnaJ_domain_CS"/>
</dbReference>
<dbReference type="AlphaFoldDB" id="T1JPI8"/>
<keyword evidence="4 6" id="KW-0862">Zinc</keyword>
<dbReference type="EMBL" id="JH431735">
    <property type="status" value="NOT_ANNOTATED_CDS"/>
    <property type="molecule type" value="Genomic_DNA"/>
</dbReference>
<evidence type="ECO:0000256" key="3">
    <source>
        <dbReference type="ARBA" id="ARBA00022771"/>
    </source>
</evidence>
<dbReference type="InterPro" id="IPR001623">
    <property type="entry name" value="DnaJ_domain"/>
</dbReference>
<dbReference type="HAMAP" id="MF_01152">
    <property type="entry name" value="DnaJ"/>
    <property type="match status" value="1"/>
</dbReference>
<dbReference type="Gene3D" id="2.10.230.10">
    <property type="entry name" value="Heat shock protein DnaJ, cysteine-rich domain"/>
    <property type="match status" value="1"/>
</dbReference>